<proteinExistence type="predicted"/>
<sequence length="123" mass="12735">MALKKHTGNALYAPSERTRLPAVTHQVAEEEEIATADAFFGATRGDDAGPDEAAGTDTAPRVARPLQQPAGRRGERGGATSWATATPGATATAPWGGRVRATPAFMQGHKAMFGSFRNSGTVG</sequence>
<name>A0A8H6F8X6_9LECA</name>
<dbReference type="EMBL" id="JACCJB010000020">
    <property type="protein sequence ID" value="KAF6219078.1"/>
    <property type="molecule type" value="Genomic_DNA"/>
</dbReference>
<evidence type="ECO:0000313" key="2">
    <source>
        <dbReference type="EMBL" id="KAF6219078.1"/>
    </source>
</evidence>
<dbReference type="AlphaFoldDB" id="A0A8H6F8X6"/>
<gene>
    <name evidence="2" type="ORF">HO133_004903</name>
</gene>
<feature type="compositionally biased region" description="Low complexity" evidence="1">
    <location>
        <begin position="78"/>
        <end position="96"/>
    </location>
</feature>
<evidence type="ECO:0000313" key="3">
    <source>
        <dbReference type="Proteomes" id="UP000593566"/>
    </source>
</evidence>
<organism evidence="2 3">
    <name type="scientific">Letharia lupina</name>
    <dbReference type="NCBI Taxonomy" id="560253"/>
    <lineage>
        <taxon>Eukaryota</taxon>
        <taxon>Fungi</taxon>
        <taxon>Dikarya</taxon>
        <taxon>Ascomycota</taxon>
        <taxon>Pezizomycotina</taxon>
        <taxon>Lecanoromycetes</taxon>
        <taxon>OSLEUM clade</taxon>
        <taxon>Lecanoromycetidae</taxon>
        <taxon>Lecanorales</taxon>
        <taxon>Lecanorineae</taxon>
        <taxon>Parmeliaceae</taxon>
        <taxon>Letharia</taxon>
    </lineage>
</organism>
<reference evidence="2 3" key="1">
    <citation type="journal article" date="2020" name="Genomics">
        <title>Complete, high-quality genomes from long-read metagenomic sequencing of two wolf lichen thalli reveals enigmatic genome architecture.</title>
        <authorList>
            <person name="McKenzie S.K."/>
            <person name="Walston R.F."/>
            <person name="Allen J.L."/>
        </authorList>
    </citation>
    <scope>NUCLEOTIDE SEQUENCE [LARGE SCALE GENOMIC DNA]</scope>
    <source>
        <strain evidence="2">WasteWater1</strain>
    </source>
</reference>
<accession>A0A8H6F8X6</accession>
<dbReference type="RefSeq" id="XP_037148513.1">
    <property type="nucleotide sequence ID" value="XM_037295815.1"/>
</dbReference>
<protein>
    <submittedName>
        <fullName evidence="2">Uncharacterized protein</fullName>
    </submittedName>
</protein>
<dbReference type="GeneID" id="59333309"/>
<dbReference type="Proteomes" id="UP000593566">
    <property type="component" value="Unassembled WGS sequence"/>
</dbReference>
<feature type="region of interest" description="Disordered" evidence="1">
    <location>
        <begin position="41"/>
        <end position="96"/>
    </location>
</feature>
<evidence type="ECO:0000256" key="1">
    <source>
        <dbReference type="SAM" id="MobiDB-lite"/>
    </source>
</evidence>
<keyword evidence="3" id="KW-1185">Reference proteome</keyword>
<comment type="caution">
    <text evidence="2">The sequence shown here is derived from an EMBL/GenBank/DDBJ whole genome shotgun (WGS) entry which is preliminary data.</text>
</comment>